<keyword evidence="2" id="KW-1185">Reference proteome</keyword>
<accession>A0ABT4CUM4</accession>
<dbReference type="EMBL" id="JAPQES010000012">
    <property type="protein sequence ID" value="MCY6372759.1"/>
    <property type="molecule type" value="Genomic_DNA"/>
</dbReference>
<gene>
    <name evidence="1" type="ORF">OXH55_19390</name>
</gene>
<name>A0ABT4CUM4_9CLOT</name>
<reference evidence="1" key="1">
    <citation type="submission" date="2022-12" db="EMBL/GenBank/DDBJ databases">
        <authorList>
            <person name="Wang J."/>
        </authorList>
    </citation>
    <scope>NUCLEOTIDE SEQUENCE</scope>
    <source>
        <strain evidence="1">HY-42-06</strain>
    </source>
</reference>
<sequence>MTNKQSKYRYIYNQQQAGEYLKQGCNLIAIGRHEKTGNKYYMFLKNNKLFKAENAWSSNKQ</sequence>
<evidence type="ECO:0008006" key="3">
    <source>
        <dbReference type="Google" id="ProtNLM"/>
    </source>
</evidence>
<protein>
    <recommendedName>
        <fullName evidence="3">Transposase</fullName>
    </recommendedName>
</protein>
<dbReference type="Proteomes" id="UP001079657">
    <property type="component" value="Unassembled WGS sequence"/>
</dbReference>
<proteinExistence type="predicted"/>
<dbReference type="RefSeq" id="WP_268051822.1">
    <property type="nucleotide sequence ID" value="NZ_JAPQES010000012.1"/>
</dbReference>
<comment type="caution">
    <text evidence="1">The sequence shown here is derived from an EMBL/GenBank/DDBJ whole genome shotgun (WGS) entry which is preliminary data.</text>
</comment>
<evidence type="ECO:0000313" key="1">
    <source>
        <dbReference type="EMBL" id="MCY6372759.1"/>
    </source>
</evidence>
<organism evidence="1 2">
    <name type="scientific">Clostridium ganghwense</name>
    <dbReference type="NCBI Taxonomy" id="312089"/>
    <lineage>
        <taxon>Bacteria</taxon>
        <taxon>Bacillati</taxon>
        <taxon>Bacillota</taxon>
        <taxon>Clostridia</taxon>
        <taxon>Eubacteriales</taxon>
        <taxon>Clostridiaceae</taxon>
        <taxon>Clostridium</taxon>
    </lineage>
</organism>
<evidence type="ECO:0000313" key="2">
    <source>
        <dbReference type="Proteomes" id="UP001079657"/>
    </source>
</evidence>